<dbReference type="AlphaFoldDB" id="A0A1A9ZTI4"/>
<accession>A0A1A9ZTI4</accession>
<protein>
    <submittedName>
        <fullName evidence="1">Uncharacterized protein</fullName>
    </submittedName>
</protein>
<evidence type="ECO:0000313" key="1">
    <source>
        <dbReference type="EnsemblMetazoa" id="GPAI024439-PA"/>
    </source>
</evidence>
<sequence>MEFPFNTDCIDCIRHNLSLVKPTADIIYSRDNNVQRMELTADKCQSKYNSQQIKTTAYIMLSYQPKHRKERKKKLKTKLLVINFNDSTYWTLVEIEIDRINYKRSEDAERITELKGFRAILQQNNEGVSQPILSAKVNGNAAADVIAVVADGVVGVVDVIIGVVAVDIVNSLAGLRFTIVVLITVVVSGDEGVVG</sequence>
<evidence type="ECO:0000313" key="2">
    <source>
        <dbReference type="Proteomes" id="UP000092445"/>
    </source>
</evidence>
<organism evidence="1 2">
    <name type="scientific">Glossina pallidipes</name>
    <name type="common">Tsetse fly</name>
    <dbReference type="NCBI Taxonomy" id="7398"/>
    <lineage>
        <taxon>Eukaryota</taxon>
        <taxon>Metazoa</taxon>
        <taxon>Ecdysozoa</taxon>
        <taxon>Arthropoda</taxon>
        <taxon>Hexapoda</taxon>
        <taxon>Insecta</taxon>
        <taxon>Pterygota</taxon>
        <taxon>Neoptera</taxon>
        <taxon>Endopterygota</taxon>
        <taxon>Diptera</taxon>
        <taxon>Brachycera</taxon>
        <taxon>Muscomorpha</taxon>
        <taxon>Hippoboscoidea</taxon>
        <taxon>Glossinidae</taxon>
        <taxon>Glossina</taxon>
    </lineage>
</organism>
<name>A0A1A9ZTI4_GLOPL</name>
<reference evidence="2" key="1">
    <citation type="submission" date="2014-03" db="EMBL/GenBank/DDBJ databases">
        <authorList>
            <person name="Aksoy S."/>
            <person name="Warren W."/>
            <person name="Wilson R.K."/>
        </authorList>
    </citation>
    <scope>NUCLEOTIDE SEQUENCE [LARGE SCALE GENOMIC DNA]</scope>
    <source>
        <strain evidence="2">IAEA</strain>
    </source>
</reference>
<dbReference type="Proteomes" id="UP000092445">
    <property type="component" value="Unassembled WGS sequence"/>
</dbReference>
<keyword evidence="2" id="KW-1185">Reference proteome</keyword>
<dbReference type="VEuPathDB" id="VectorBase:GPAI024439"/>
<reference evidence="1" key="2">
    <citation type="submission" date="2020-05" db="UniProtKB">
        <authorList>
            <consortium name="EnsemblMetazoa"/>
        </authorList>
    </citation>
    <scope>IDENTIFICATION</scope>
    <source>
        <strain evidence="1">IAEA</strain>
    </source>
</reference>
<dbReference type="EnsemblMetazoa" id="GPAI024439-RA">
    <property type="protein sequence ID" value="GPAI024439-PA"/>
    <property type="gene ID" value="GPAI024439"/>
</dbReference>
<proteinExistence type="predicted"/>